<feature type="region of interest" description="Disordered" evidence="1">
    <location>
        <begin position="191"/>
        <end position="216"/>
    </location>
</feature>
<keyword evidence="3" id="KW-1185">Reference proteome</keyword>
<evidence type="ECO:0000313" key="3">
    <source>
        <dbReference type="Proteomes" id="UP001203761"/>
    </source>
</evidence>
<dbReference type="EMBL" id="JAKNCJ010000002">
    <property type="protein sequence ID" value="MCL6422989.1"/>
    <property type="molecule type" value="Genomic_DNA"/>
</dbReference>
<comment type="caution">
    <text evidence="2">The sequence shown here is derived from an EMBL/GenBank/DDBJ whole genome shotgun (WGS) entry which is preliminary data.</text>
</comment>
<protein>
    <submittedName>
        <fullName evidence="2">Uncharacterized protein</fullName>
    </submittedName>
</protein>
<gene>
    <name evidence="2" type="ORF">Bequi_06230</name>
</gene>
<name>A0ABT0R145_9MICO</name>
<dbReference type="Proteomes" id="UP001203761">
    <property type="component" value="Unassembled WGS sequence"/>
</dbReference>
<organism evidence="2 3">
    <name type="scientific">Brachybacterium equifaecis</name>
    <dbReference type="NCBI Taxonomy" id="2910770"/>
    <lineage>
        <taxon>Bacteria</taxon>
        <taxon>Bacillati</taxon>
        <taxon>Actinomycetota</taxon>
        <taxon>Actinomycetes</taxon>
        <taxon>Micrococcales</taxon>
        <taxon>Dermabacteraceae</taxon>
        <taxon>Brachybacterium</taxon>
    </lineage>
</organism>
<proteinExistence type="predicted"/>
<sequence>MSTTPAQGAPALRPRLAARAFGRPGRAALATIAAGALTLVDPRSLTPVQQAARRLAEAALAGFVVADTGEDPIIDPTADGLLTASIVLGLSDLSDALDTRVTSELRRAGVGGPRLVMGSLAVVAVGCLYALSCHAKPEDEEQGPSTESFDAPDLAPLPPAARALTAALLGLRGEGADGSAGHADGTAAVQSDATATAADGSEVHAGSSVSPGDAAREALREQLESARCLHLGQQGPDVVFAVEHPRRLAVPHHQVWPQRARFTSEGFRYEALLQIAEGRLAALAVQLAPDEDRIEDALEALVGADLPRPDEVELIADSALPPE</sequence>
<feature type="region of interest" description="Disordered" evidence="1">
    <location>
        <begin position="137"/>
        <end position="156"/>
    </location>
</feature>
<dbReference type="RefSeq" id="WP_249737086.1">
    <property type="nucleotide sequence ID" value="NZ_JAKNCJ010000002.1"/>
</dbReference>
<evidence type="ECO:0000256" key="1">
    <source>
        <dbReference type="SAM" id="MobiDB-lite"/>
    </source>
</evidence>
<accession>A0ABT0R145</accession>
<reference evidence="2" key="1">
    <citation type="submission" date="2022-02" db="EMBL/GenBank/DDBJ databases">
        <authorList>
            <person name="Lee M."/>
            <person name="Kim S.-J."/>
            <person name="Jung M.-Y."/>
        </authorList>
    </citation>
    <scope>NUCLEOTIDE SEQUENCE</scope>
    <source>
        <strain evidence="2">JHP9</strain>
    </source>
</reference>
<evidence type="ECO:0000313" key="2">
    <source>
        <dbReference type="EMBL" id="MCL6422989.1"/>
    </source>
</evidence>